<sequence length="262" mass="30200">MIESSTSNSALTDSDHYSEWTGKGPACRQHLHTQYIVVRIRIRVHQMMPAELHNAATTIADITHHAVLLTYQCGICKGAQFHRTADFSATGKDIRWGRYHKNIREFGDQKVGLPATLLTELYDGMTRNVYHLHSYNCQTWAEEFHKKVLDMNMVNTEWCPCDVSTSNIKQTATRIQRHRLLDQTFAVTVVVSKCTCGSVLYRTYRNGHFQTSTVIREDVIDTPLKNVESVYSNMPTKRYDHKTWNSEQCCWPWKLNGWDALG</sequence>
<protein>
    <submittedName>
        <fullName evidence="1">Uncharacterized protein</fullName>
    </submittedName>
</protein>
<evidence type="ECO:0000313" key="2">
    <source>
        <dbReference type="Proteomes" id="UP001620626"/>
    </source>
</evidence>
<accession>A0ABD2JC80</accession>
<dbReference type="AlphaFoldDB" id="A0ABD2JC80"/>
<keyword evidence="2" id="KW-1185">Reference proteome</keyword>
<reference evidence="1 2" key="1">
    <citation type="submission" date="2024-10" db="EMBL/GenBank/DDBJ databases">
        <authorList>
            <person name="Kim D."/>
        </authorList>
    </citation>
    <scope>NUCLEOTIDE SEQUENCE [LARGE SCALE GENOMIC DNA]</scope>
    <source>
        <strain evidence="1">BH-2024</strain>
    </source>
</reference>
<comment type="caution">
    <text evidence="1">The sequence shown here is derived from an EMBL/GenBank/DDBJ whole genome shotgun (WGS) entry which is preliminary data.</text>
</comment>
<dbReference type="EMBL" id="JBICBT010001003">
    <property type="protein sequence ID" value="KAL3088215.1"/>
    <property type="molecule type" value="Genomic_DNA"/>
</dbReference>
<proteinExistence type="predicted"/>
<dbReference type="Proteomes" id="UP001620626">
    <property type="component" value="Unassembled WGS sequence"/>
</dbReference>
<gene>
    <name evidence="1" type="ORF">niasHT_021875</name>
</gene>
<name>A0ABD2JC80_9BILA</name>
<evidence type="ECO:0000313" key="1">
    <source>
        <dbReference type="EMBL" id="KAL3088215.1"/>
    </source>
</evidence>
<organism evidence="1 2">
    <name type="scientific">Heterodera trifolii</name>
    <dbReference type="NCBI Taxonomy" id="157864"/>
    <lineage>
        <taxon>Eukaryota</taxon>
        <taxon>Metazoa</taxon>
        <taxon>Ecdysozoa</taxon>
        <taxon>Nematoda</taxon>
        <taxon>Chromadorea</taxon>
        <taxon>Rhabditida</taxon>
        <taxon>Tylenchina</taxon>
        <taxon>Tylenchomorpha</taxon>
        <taxon>Tylenchoidea</taxon>
        <taxon>Heteroderidae</taxon>
        <taxon>Heteroderinae</taxon>
        <taxon>Heterodera</taxon>
    </lineage>
</organism>